<gene>
    <name evidence="1" type="ORF">WJ0W_003149</name>
</gene>
<reference evidence="1" key="1">
    <citation type="submission" date="2022-06" db="EMBL/GenBank/DDBJ databases">
        <authorList>
            <person name="Dietemann V."/>
            <person name="Ory F."/>
            <person name="Dainat B."/>
            <person name="Oberhansli S."/>
        </authorList>
    </citation>
    <scope>NUCLEOTIDE SEQUENCE</scope>
    <source>
        <strain evidence="1">Ena-SAMPLE-TAB-26-04-2022-14:26:32:270-5432</strain>
    </source>
</reference>
<dbReference type="RefSeq" id="WP_213426732.1">
    <property type="nucleotide sequence ID" value="NZ_AP031286.1"/>
</dbReference>
<evidence type="ECO:0000313" key="2">
    <source>
        <dbReference type="Proteomes" id="UP001154322"/>
    </source>
</evidence>
<organism evidence="1 2">
    <name type="scientific">Paenibacillus melissococcoides</name>
    <dbReference type="NCBI Taxonomy" id="2912268"/>
    <lineage>
        <taxon>Bacteria</taxon>
        <taxon>Bacillati</taxon>
        <taxon>Bacillota</taxon>
        <taxon>Bacilli</taxon>
        <taxon>Bacillales</taxon>
        <taxon>Paenibacillaceae</taxon>
        <taxon>Paenibacillus</taxon>
    </lineage>
</organism>
<keyword evidence="2" id="KW-1185">Reference proteome</keyword>
<sequence>MLFNKALEMFKKKRKITRFMGDKIAHGQLDLCAAFAISSHELLCLNAIRVAEAKLAECYRFDPDDGIDLIFLQLEAEIAPS</sequence>
<proteinExistence type="predicted"/>
<evidence type="ECO:0000313" key="1">
    <source>
        <dbReference type="EMBL" id="CAH8245914.1"/>
    </source>
</evidence>
<accession>A0ABM9G2N0</accession>
<dbReference type="EMBL" id="CALYLO010000004">
    <property type="protein sequence ID" value="CAH8245914.1"/>
    <property type="molecule type" value="Genomic_DNA"/>
</dbReference>
<protein>
    <submittedName>
        <fullName evidence="1">Uncharacterized protein</fullName>
    </submittedName>
</protein>
<name>A0ABM9G2N0_9BACL</name>
<dbReference type="Proteomes" id="UP001154322">
    <property type="component" value="Unassembled WGS sequence"/>
</dbReference>
<comment type="caution">
    <text evidence="1">The sequence shown here is derived from an EMBL/GenBank/DDBJ whole genome shotgun (WGS) entry which is preliminary data.</text>
</comment>